<sequence>MRRQFIEMVLPDSPSLAEVIDSGERSFEDFLNLLDRAAKFKDWLKGVNPDEGLIRTYMHDISSKDWIQKLPSKSLRYVLTLGVSATNPLIGAAAGLVNDFVLEKLLAGWRPSHFISGKLSPFIQNQ</sequence>
<dbReference type="KEGG" id="nur:ATY38_11080"/>
<accession>A0A1H2GDF9</accession>
<reference evidence="2" key="1">
    <citation type="submission" date="2016-10" db="EMBL/GenBank/DDBJ databases">
        <authorList>
            <person name="Varghese N."/>
            <person name="Submissions S."/>
        </authorList>
    </citation>
    <scope>NUCLEOTIDE SEQUENCE [LARGE SCALE GENOMIC DNA]</scope>
    <source>
        <strain evidence="2">Nm10</strain>
    </source>
</reference>
<dbReference type="AlphaFoldDB" id="A0A1H2GDF9"/>
<evidence type="ECO:0000313" key="2">
    <source>
        <dbReference type="Proteomes" id="UP000182882"/>
    </source>
</evidence>
<keyword evidence="2" id="KW-1185">Reference proteome</keyword>
<organism evidence="1 2">
    <name type="scientific">Nitrosomonas ureae</name>
    <dbReference type="NCBI Taxonomy" id="44577"/>
    <lineage>
        <taxon>Bacteria</taxon>
        <taxon>Pseudomonadati</taxon>
        <taxon>Pseudomonadota</taxon>
        <taxon>Betaproteobacteria</taxon>
        <taxon>Nitrosomonadales</taxon>
        <taxon>Nitrosomonadaceae</taxon>
        <taxon>Nitrosomonas</taxon>
    </lineage>
</organism>
<dbReference type="EMBL" id="FNLN01000030">
    <property type="protein sequence ID" value="SDU17564.1"/>
    <property type="molecule type" value="Genomic_DNA"/>
</dbReference>
<dbReference type="RefSeq" id="WP_062559358.1">
    <property type="nucleotide sequence ID" value="NZ_CP013341.1"/>
</dbReference>
<gene>
    <name evidence="1" type="ORF">SAMN05216406_13042</name>
</gene>
<dbReference type="Proteomes" id="UP000182882">
    <property type="component" value="Unassembled WGS sequence"/>
</dbReference>
<protein>
    <submittedName>
        <fullName evidence="1">Uncharacterized protein</fullName>
    </submittedName>
</protein>
<evidence type="ECO:0000313" key="1">
    <source>
        <dbReference type="EMBL" id="SDU17564.1"/>
    </source>
</evidence>
<proteinExistence type="predicted"/>
<name>A0A1H2GDF9_9PROT</name>